<dbReference type="SUPFAM" id="SSF54909">
    <property type="entry name" value="Dimeric alpha+beta barrel"/>
    <property type="match status" value="1"/>
</dbReference>
<evidence type="ECO:0000259" key="4">
    <source>
        <dbReference type="PROSITE" id="PS50956"/>
    </source>
</evidence>
<dbReference type="Proteomes" id="UP000657385">
    <property type="component" value="Unassembled WGS sequence"/>
</dbReference>
<protein>
    <submittedName>
        <fullName evidence="5">Lrp/AsnC family transcriptional regulator</fullName>
    </submittedName>
</protein>
<organism evidence="5 6">
    <name type="scientific">Streptacidiphilus fuscans</name>
    <dbReference type="NCBI Taxonomy" id="2789292"/>
    <lineage>
        <taxon>Bacteria</taxon>
        <taxon>Bacillati</taxon>
        <taxon>Actinomycetota</taxon>
        <taxon>Actinomycetes</taxon>
        <taxon>Kitasatosporales</taxon>
        <taxon>Streptomycetaceae</taxon>
        <taxon>Streptacidiphilus</taxon>
    </lineage>
</organism>
<keyword evidence="6" id="KW-1185">Reference proteome</keyword>
<keyword evidence="1" id="KW-0805">Transcription regulation</keyword>
<dbReference type="Pfam" id="PF01037">
    <property type="entry name" value="AsnC_trans_reg"/>
    <property type="match status" value="1"/>
</dbReference>
<reference evidence="5" key="1">
    <citation type="submission" date="2020-11" db="EMBL/GenBank/DDBJ databases">
        <title>Isolation and identification of active actinomycetes.</title>
        <authorList>
            <person name="Yu B."/>
        </authorList>
    </citation>
    <scope>NUCLEOTIDE SEQUENCE</scope>
    <source>
        <strain evidence="5">NEAU-YB345</strain>
    </source>
</reference>
<dbReference type="EMBL" id="JADPRT010000003">
    <property type="protein sequence ID" value="MBF9068091.1"/>
    <property type="molecule type" value="Genomic_DNA"/>
</dbReference>
<accession>A0A931FDY6</accession>
<evidence type="ECO:0000256" key="3">
    <source>
        <dbReference type="ARBA" id="ARBA00023163"/>
    </source>
</evidence>
<dbReference type="SMART" id="SM00344">
    <property type="entry name" value="HTH_ASNC"/>
    <property type="match status" value="1"/>
</dbReference>
<dbReference type="PANTHER" id="PTHR30154:SF34">
    <property type="entry name" value="TRANSCRIPTIONAL REGULATOR AZLB"/>
    <property type="match status" value="1"/>
</dbReference>
<dbReference type="InterPro" id="IPR019888">
    <property type="entry name" value="Tscrpt_reg_AsnC-like"/>
</dbReference>
<dbReference type="Gene3D" id="3.30.70.920">
    <property type="match status" value="1"/>
</dbReference>
<sequence length="346" mass="36491">MAVDVADPDTTALDLRDQRLVAALQCDGRLAAERAAEVLGLGVRTVQRRWRALTADGTVRVVVLPPRPAAVGATLLRIRVLRGKLDTITAALAAREDIPFVDLSASGDEISAISLTRPGARDSLLFRQLPLTQAVTSVTAATVLHVFSEAADWRLDVLSEAERMTLTPPAAEPPAAETLDATDTALIGCLDEDARLPAAAVAARTGLPESTVRRRLARLAASGGLRTHVVVDARRLGLEIDANVMMRVAPGRLDTVGRALAAHPAVHGALATTGEANLTVAVWFRDLAELYAFVTRDLGALGVDSAETVIVGEVVKRPGVNRLTARPAYSARSVARATSPTPSRGQ</sequence>
<keyword evidence="2" id="KW-0238">DNA-binding</keyword>
<evidence type="ECO:0000313" key="6">
    <source>
        <dbReference type="Proteomes" id="UP000657385"/>
    </source>
</evidence>
<comment type="caution">
    <text evidence="5">The sequence shown here is derived from an EMBL/GenBank/DDBJ whole genome shotgun (WGS) entry which is preliminary data.</text>
</comment>
<gene>
    <name evidence="5" type="ORF">I2501_08570</name>
</gene>
<dbReference type="Gene3D" id="1.10.10.10">
    <property type="entry name" value="Winged helix-like DNA-binding domain superfamily/Winged helix DNA-binding domain"/>
    <property type="match status" value="2"/>
</dbReference>
<proteinExistence type="predicted"/>
<dbReference type="GO" id="GO:0043565">
    <property type="term" value="F:sequence-specific DNA binding"/>
    <property type="evidence" value="ECO:0007669"/>
    <property type="project" value="InterPro"/>
</dbReference>
<name>A0A931FDY6_9ACTN</name>
<dbReference type="InterPro" id="IPR000485">
    <property type="entry name" value="AsnC-type_HTH_dom"/>
</dbReference>
<dbReference type="PROSITE" id="PS50956">
    <property type="entry name" value="HTH_ASNC_2"/>
    <property type="match status" value="1"/>
</dbReference>
<dbReference type="Pfam" id="PF13404">
    <property type="entry name" value="HTH_AsnC-type"/>
    <property type="match status" value="1"/>
</dbReference>
<evidence type="ECO:0000256" key="2">
    <source>
        <dbReference type="ARBA" id="ARBA00023125"/>
    </source>
</evidence>
<evidence type="ECO:0000313" key="5">
    <source>
        <dbReference type="EMBL" id="MBF9068091.1"/>
    </source>
</evidence>
<dbReference type="AlphaFoldDB" id="A0A931FDY6"/>
<dbReference type="PRINTS" id="PR00033">
    <property type="entry name" value="HTHASNC"/>
</dbReference>
<dbReference type="GO" id="GO:0043200">
    <property type="term" value="P:response to amino acid"/>
    <property type="evidence" value="ECO:0007669"/>
    <property type="project" value="TreeGrafter"/>
</dbReference>
<feature type="domain" description="HTH asnC-type" evidence="4">
    <location>
        <begin position="179"/>
        <end position="239"/>
    </location>
</feature>
<dbReference type="PANTHER" id="PTHR30154">
    <property type="entry name" value="LEUCINE-RESPONSIVE REGULATORY PROTEIN"/>
    <property type="match status" value="1"/>
</dbReference>
<dbReference type="RefSeq" id="WP_196193261.1">
    <property type="nucleotide sequence ID" value="NZ_JADPRT010000003.1"/>
</dbReference>
<dbReference type="InterPro" id="IPR019887">
    <property type="entry name" value="Tscrpt_reg_AsnC/Lrp_C"/>
</dbReference>
<dbReference type="SUPFAM" id="SSF46785">
    <property type="entry name" value="Winged helix' DNA-binding domain"/>
    <property type="match status" value="1"/>
</dbReference>
<dbReference type="InterPro" id="IPR036390">
    <property type="entry name" value="WH_DNA-bd_sf"/>
</dbReference>
<evidence type="ECO:0000256" key="1">
    <source>
        <dbReference type="ARBA" id="ARBA00023015"/>
    </source>
</evidence>
<dbReference type="GO" id="GO:0005829">
    <property type="term" value="C:cytosol"/>
    <property type="evidence" value="ECO:0007669"/>
    <property type="project" value="TreeGrafter"/>
</dbReference>
<keyword evidence="3" id="KW-0804">Transcription</keyword>
<dbReference type="InterPro" id="IPR011008">
    <property type="entry name" value="Dimeric_a/b-barrel"/>
</dbReference>
<dbReference type="InterPro" id="IPR036388">
    <property type="entry name" value="WH-like_DNA-bd_sf"/>
</dbReference>